<keyword evidence="1" id="KW-1185">Reference proteome</keyword>
<proteinExistence type="predicted"/>
<dbReference type="AlphaFoldDB" id="A0A5S6QS06"/>
<evidence type="ECO:0000313" key="2">
    <source>
        <dbReference type="WBParaSite" id="TMUE_2000009938.1"/>
    </source>
</evidence>
<accession>A0A5S6QS06</accession>
<protein>
    <submittedName>
        <fullName evidence="2">Coatomer alpha subunit C-terminal domain-containing protein</fullName>
    </submittedName>
</protein>
<sequence>MFGKMAAAIFETAKLLRERNFADAPAYFQRQQLTLTQRRSAIYILPTAKDNHSELTRARVLLTQSIFKLDILCIVHAYPSLALLAFSGLLRFH</sequence>
<dbReference type="Proteomes" id="UP000046395">
    <property type="component" value="Unassembled WGS sequence"/>
</dbReference>
<reference evidence="2" key="1">
    <citation type="submission" date="2019-12" db="UniProtKB">
        <authorList>
            <consortium name="WormBaseParasite"/>
        </authorList>
    </citation>
    <scope>IDENTIFICATION</scope>
</reference>
<evidence type="ECO:0000313" key="1">
    <source>
        <dbReference type="Proteomes" id="UP000046395"/>
    </source>
</evidence>
<organism evidence="1 2">
    <name type="scientific">Trichuris muris</name>
    <name type="common">Mouse whipworm</name>
    <dbReference type="NCBI Taxonomy" id="70415"/>
    <lineage>
        <taxon>Eukaryota</taxon>
        <taxon>Metazoa</taxon>
        <taxon>Ecdysozoa</taxon>
        <taxon>Nematoda</taxon>
        <taxon>Enoplea</taxon>
        <taxon>Dorylaimia</taxon>
        <taxon>Trichinellida</taxon>
        <taxon>Trichuridae</taxon>
        <taxon>Trichuris</taxon>
    </lineage>
</organism>
<name>A0A5S6QS06_TRIMR</name>
<dbReference type="WBParaSite" id="TMUE_2000009938.1">
    <property type="protein sequence ID" value="TMUE_2000009938.1"/>
    <property type="gene ID" value="WBGene00300780"/>
</dbReference>